<dbReference type="Proteomes" id="UP001212152">
    <property type="component" value="Unassembled WGS sequence"/>
</dbReference>
<dbReference type="AlphaFoldDB" id="A0AAD5TQX3"/>
<sequence>MGIAGPAVAAAAAATSCCDSPQLDVLDDSGETICTNCGHVVTDYVLHLESESFSTELKGRLKHQRKQREDRASSDHYPKTKHPRAVGLSGDDAVVQRILGNALSGLSLSSLSEGVRHLYWRSNTESWMRDIHRRAKLAVCTWKLARSKGMVVFFPKVLEHFDIDKQHFTAALRRMHAHQPGMFPAPAPSVFKLDTFLPKLIERFSFGSIKGNELQRNAQVILKVVKRGTIDVGRHPDAIEGAAFWLAYEAAVRKKAPAAVPNQIADIIGCPRHNVTIRYAEMQQMLTLCSEAFPFLSDMRTKSTFYKALPELLLALTPEAVQRSSAPLSSVSSISTKLDKTLVNPAFAFAARKTHDVQQRILRAQLRVQQLYAGEVESAGEHTDESEIDDSDDDTDSSYGDGLGLQNTPNSSKRDRVDRRIEQALLDGHPPDQILHFKHKLRRALKFDPSLPPPMMPQ</sequence>
<evidence type="ECO:0008006" key="4">
    <source>
        <dbReference type="Google" id="ProtNLM"/>
    </source>
</evidence>
<keyword evidence="3" id="KW-1185">Reference proteome</keyword>
<proteinExistence type="predicted"/>
<organism evidence="2 3">
    <name type="scientific">Geranomyces variabilis</name>
    <dbReference type="NCBI Taxonomy" id="109894"/>
    <lineage>
        <taxon>Eukaryota</taxon>
        <taxon>Fungi</taxon>
        <taxon>Fungi incertae sedis</taxon>
        <taxon>Chytridiomycota</taxon>
        <taxon>Chytridiomycota incertae sedis</taxon>
        <taxon>Chytridiomycetes</taxon>
        <taxon>Spizellomycetales</taxon>
        <taxon>Powellomycetaceae</taxon>
        <taxon>Geranomyces</taxon>
    </lineage>
</organism>
<evidence type="ECO:0000313" key="3">
    <source>
        <dbReference type="Proteomes" id="UP001212152"/>
    </source>
</evidence>
<comment type="caution">
    <text evidence="2">The sequence shown here is derived from an EMBL/GenBank/DDBJ whole genome shotgun (WGS) entry which is preliminary data.</text>
</comment>
<feature type="region of interest" description="Disordered" evidence="1">
    <location>
        <begin position="57"/>
        <end position="86"/>
    </location>
</feature>
<dbReference type="Gene3D" id="2.20.25.10">
    <property type="match status" value="1"/>
</dbReference>
<feature type="compositionally biased region" description="Acidic residues" evidence="1">
    <location>
        <begin position="386"/>
        <end position="396"/>
    </location>
</feature>
<feature type="compositionally biased region" description="Basic and acidic residues" evidence="1">
    <location>
        <begin position="67"/>
        <end position="78"/>
    </location>
</feature>
<evidence type="ECO:0000313" key="2">
    <source>
        <dbReference type="EMBL" id="KAJ3184577.1"/>
    </source>
</evidence>
<protein>
    <recommendedName>
        <fullName evidence="4">TFIIB-type domain-containing protein</fullName>
    </recommendedName>
</protein>
<evidence type="ECO:0000256" key="1">
    <source>
        <dbReference type="SAM" id="MobiDB-lite"/>
    </source>
</evidence>
<gene>
    <name evidence="2" type="ORF">HDU87_003978</name>
</gene>
<accession>A0AAD5TQX3</accession>
<reference evidence="2" key="1">
    <citation type="submission" date="2020-05" db="EMBL/GenBank/DDBJ databases">
        <title>Phylogenomic resolution of chytrid fungi.</title>
        <authorList>
            <person name="Stajich J.E."/>
            <person name="Amses K."/>
            <person name="Simmons R."/>
            <person name="Seto K."/>
            <person name="Myers J."/>
            <person name="Bonds A."/>
            <person name="Quandt C.A."/>
            <person name="Barry K."/>
            <person name="Liu P."/>
            <person name="Grigoriev I."/>
            <person name="Longcore J.E."/>
            <person name="James T.Y."/>
        </authorList>
    </citation>
    <scope>NUCLEOTIDE SEQUENCE</scope>
    <source>
        <strain evidence="2">JEL0379</strain>
    </source>
</reference>
<name>A0AAD5TQX3_9FUNG</name>
<dbReference type="EMBL" id="JADGJQ010000003">
    <property type="protein sequence ID" value="KAJ3184577.1"/>
    <property type="molecule type" value="Genomic_DNA"/>
</dbReference>
<feature type="region of interest" description="Disordered" evidence="1">
    <location>
        <begin position="377"/>
        <end position="416"/>
    </location>
</feature>
<dbReference type="SUPFAM" id="SSF57783">
    <property type="entry name" value="Zinc beta-ribbon"/>
    <property type="match status" value="1"/>
</dbReference>